<comment type="subcellular location">
    <subcellularLocation>
        <location evidence="1">Cell membrane</location>
        <topology evidence="1">Multi-pass membrane protein</topology>
    </subcellularLocation>
</comment>
<evidence type="ECO:0000256" key="7">
    <source>
        <dbReference type="ARBA" id="ARBA00023136"/>
    </source>
</evidence>
<dbReference type="InterPro" id="IPR045863">
    <property type="entry name" value="CorA_TM1_TM2"/>
</dbReference>
<dbReference type="SUPFAM" id="SSF144083">
    <property type="entry name" value="Magnesium transport protein CorA, transmembrane region"/>
    <property type="match status" value="1"/>
</dbReference>
<keyword evidence="5 8" id="KW-0812">Transmembrane</keyword>
<dbReference type="PANTHER" id="PTHR46494">
    <property type="entry name" value="CORA FAMILY METAL ION TRANSPORTER (EUROFUNG)"/>
    <property type="match status" value="1"/>
</dbReference>
<accession>A0ABY6J4B3</accession>
<keyword evidence="6 8" id="KW-1133">Transmembrane helix</keyword>
<feature type="transmembrane region" description="Helical" evidence="8">
    <location>
        <begin position="243"/>
        <end position="263"/>
    </location>
</feature>
<gene>
    <name evidence="9" type="ORF">MKQ68_05315</name>
</gene>
<evidence type="ECO:0000256" key="6">
    <source>
        <dbReference type="ARBA" id="ARBA00022989"/>
    </source>
</evidence>
<dbReference type="InterPro" id="IPR002523">
    <property type="entry name" value="MgTranspt_CorA/ZnTranspt_ZntB"/>
</dbReference>
<dbReference type="Proteomes" id="UP001162741">
    <property type="component" value="Chromosome"/>
</dbReference>
<evidence type="ECO:0000256" key="3">
    <source>
        <dbReference type="ARBA" id="ARBA00022448"/>
    </source>
</evidence>
<dbReference type="Gene3D" id="3.30.460.20">
    <property type="entry name" value="CorA soluble domain-like"/>
    <property type="match status" value="1"/>
</dbReference>
<keyword evidence="4" id="KW-1003">Cell membrane</keyword>
<comment type="similarity">
    <text evidence="2">Belongs to the CorA metal ion transporter (MIT) (TC 1.A.35) family.</text>
</comment>
<evidence type="ECO:0008006" key="11">
    <source>
        <dbReference type="Google" id="ProtNLM"/>
    </source>
</evidence>
<evidence type="ECO:0000256" key="2">
    <source>
        <dbReference type="ARBA" id="ARBA00009765"/>
    </source>
</evidence>
<keyword evidence="3" id="KW-0813">Transport</keyword>
<dbReference type="EMBL" id="CP107006">
    <property type="protein sequence ID" value="UYQ94508.1"/>
    <property type="molecule type" value="Genomic_DNA"/>
</dbReference>
<protein>
    <recommendedName>
        <fullName evidence="11">Magnesium transporter CorA</fullName>
    </recommendedName>
</protein>
<sequence>MRKDLAEKEQHGFTWIDLSSPDDPEFGAIAQTYELHKAWMKDALQADHLPKFEKQKQYSFVIIRHFDGEHASSQADTVKELTNKVAIFLGEDYIITLHYNGWTALDDIAEHAVKDGDCTAPLQVLIEIVRAALNSFEAPGMKLNHSIDLYEEQVFLKNRKGPMLKGLYYIKRKVDVIRHLLLLSKDVIERLDPPGRDDMHTRDLRDLYVKQQSLYDLLSENTNHLLAIYFNVSSQKTNETIRILTIFSVFFLPLTFIAGVYGMNFEFMPELRWVFGYPGVMLLMAAVTVIIYLWFKRNKWL</sequence>
<proteinExistence type="inferred from homology"/>
<evidence type="ECO:0000313" key="10">
    <source>
        <dbReference type="Proteomes" id="UP001162741"/>
    </source>
</evidence>
<evidence type="ECO:0000256" key="5">
    <source>
        <dbReference type="ARBA" id="ARBA00022692"/>
    </source>
</evidence>
<name>A0ABY6J4B3_9BACT</name>
<dbReference type="PANTHER" id="PTHR46494:SF1">
    <property type="entry name" value="CORA FAMILY METAL ION TRANSPORTER (EUROFUNG)"/>
    <property type="match status" value="1"/>
</dbReference>
<keyword evidence="7 8" id="KW-0472">Membrane</keyword>
<keyword evidence="10" id="KW-1185">Reference proteome</keyword>
<dbReference type="SUPFAM" id="SSF143865">
    <property type="entry name" value="CorA soluble domain-like"/>
    <property type="match status" value="1"/>
</dbReference>
<dbReference type="InterPro" id="IPR045861">
    <property type="entry name" value="CorA_cytoplasmic_dom"/>
</dbReference>
<dbReference type="CDD" id="cd12832">
    <property type="entry name" value="TmCorA-like_u3"/>
    <property type="match status" value="1"/>
</dbReference>
<feature type="transmembrane region" description="Helical" evidence="8">
    <location>
        <begin position="275"/>
        <end position="295"/>
    </location>
</feature>
<dbReference type="RefSeq" id="WP_264282387.1">
    <property type="nucleotide sequence ID" value="NZ_CP107006.1"/>
</dbReference>
<organism evidence="9 10">
    <name type="scientific">Chitinophaga horti</name>
    <dbReference type="NCBI Taxonomy" id="2920382"/>
    <lineage>
        <taxon>Bacteria</taxon>
        <taxon>Pseudomonadati</taxon>
        <taxon>Bacteroidota</taxon>
        <taxon>Chitinophagia</taxon>
        <taxon>Chitinophagales</taxon>
        <taxon>Chitinophagaceae</taxon>
        <taxon>Chitinophaga</taxon>
    </lineage>
</organism>
<dbReference type="Pfam" id="PF01544">
    <property type="entry name" value="CorA"/>
    <property type="match status" value="1"/>
</dbReference>
<reference evidence="9" key="1">
    <citation type="submission" date="2022-10" db="EMBL/GenBank/DDBJ databases">
        <title>Chitinophaga sp. nov., isolated from soil.</title>
        <authorList>
            <person name="Jeon C.O."/>
        </authorList>
    </citation>
    <scope>NUCLEOTIDE SEQUENCE</scope>
    <source>
        <strain evidence="9">R8</strain>
    </source>
</reference>
<evidence type="ECO:0000256" key="4">
    <source>
        <dbReference type="ARBA" id="ARBA00022475"/>
    </source>
</evidence>
<dbReference type="Gene3D" id="1.20.58.340">
    <property type="entry name" value="Magnesium transport protein CorA, transmembrane region"/>
    <property type="match status" value="2"/>
</dbReference>
<evidence type="ECO:0000313" key="9">
    <source>
        <dbReference type="EMBL" id="UYQ94508.1"/>
    </source>
</evidence>
<evidence type="ECO:0000256" key="8">
    <source>
        <dbReference type="SAM" id="Phobius"/>
    </source>
</evidence>
<evidence type="ECO:0000256" key="1">
    <source>
        <dbReference type="ARBA" id="ARBA00004651"/>
    </source>
</evidence>